<dbReference type="AlphaFoldDB" id="A0A6B0XZ36"/>
<reference evidence="1" key="1">
    <citation type="submission" date="2019-09" db="EMBL/GenBank/DDBJ databases">
        <title>Characterisation of the sponge microbiome using genome-centric metagenomics.</title>
        <authorList>
            <person name="Engelberts J.P."/>
            <person name="Robbins S.J."/>
            <person name="De Goeij J.M."/>
            <person name="Aranda M."/>
            <person name="Bell S.C."/>
            <person name="Webster N.S."/>
        </authorList>
    </citation>
    <scope>NUCLEOTIDE SEQUENCE</scope>
    <source>
        <strain evidence="1">SB0664_bin_43</strain>
    </source>
</reference>
<accession>A0A6B0XZ36</accession>
<dbReference type="Gene3D" id="3.90.1710.10">
    <property type="entry name" value="Enterococcus faecalis V583 domain"/>
    <property type="match status" value="1"/>
</dbReference>
<dbReference type="InterPro" id="IPR024033">
    <property type="entry name" value="OXTCase_su_AllG_h-dom"/>
</dbReference>
<gene>
    <name evidence="1" type="ORF">F4Y60_02195</name>
</gene>
<proteinExistence type="predicted"/>
<name>A0A6B0XZ36_9RHOB</name>
<protein>
    <submittedName>
        <fullName evidence="1">DUF1116 domain-containing protein</fullName>
    </submittedName>
</protein>
<dbReference type="Pfam" id="PF06545">
    <property type="entry name" value="AllG"/>
    <property type="match status" value="1"/>
</dbReference>
<evidence type="ECO:0000313" key="1">
    <source>
        <dbReference type="EMBL" id="MXY32902.1"/>
    </source>
</evidence>
<dbReference type="InterPro" id="IPR009499">
    <property type="entry name" value="AllG-like"/>
</dbReference>
<dbReference type="Gene3D" id="3.90.1700.10">
    <property type="entry name" value="v583 domain like"/>
    <property type="match status" value="1"/>
</dbReference>
<dbReference type="Gene3D" id="1.10.10.660">
    <property type="entry name" value="conserved protein of unknown function from Enterococcus faecalis V583"/>
    <property type="match status" value="1"/>
</dbReference>
<dbReference type="EMBL" id="VXRY01000087">
    <property type="protein sequence ID" value="MXY32902.1"/>
    <property type="molecule type" value="Genomic_DNA"/>
</dbReference>
<sequence>MTHQQGDRLAFDRAMVTQPVWNRFDPARDVTSIADNVLLHAGPPFPDPGAITRPILNSACVAAVYEGLAPDLDTAELMISSEEILLKPAQDVNVVVPLAAVVSASMPLHSVYDAWRGQHRAFAPINGGNRPALRLGLKSEAVLEHVRWLNTRCLDVLQGGLAEGIALVPLAAEGLRGGDDCHGRTPVAGAALVRELIDRSPNGIGDDETLEFLKGSPSVFLNLWMAATKLMMSRAEGVPGSGFVTAAGGNGLDVGIQVSAFPGRWYTVPATPPEGAFDVDLPPSRALGAIGDSAVVDAFGLGAMSGVRAEPPTSAKSAHDMSVGEHPYFRGTGLKLGTSAMAVAESGDAPRISLGILDRQGEMGRLGGGLYQMPVMPFKQAAEDVLTGHQPSSG</sequence>
<comment type="caution">
    <text evidence="1">The sequence shown here is derived from an EMBL/GenBank/DDBJ whole genome shotgun (WGS) entry which is preliminary data.</text>
</comment>
<organism evidence="1">
    <name type="scientific">Boseongicola sp. SB0664_bin_43</name>
    <dbReference type="NCBI Taxonomy" id="2604844"/>
    <lineage>
        <taxon>Bacteria</taxon>
        <taxon>Pseudomonadati</taxon>
        <taxon>Pseudomonadota</taxon>
        <taxon>Alphaproteobacteria</taxon>
        <taxon>Rhodobacterales</taxon>
        <taxon>Paracoccaceae</taxon>
        <taxon>Boseongicola</taxon>
    </lineage>
</organism>